<dbReference type="Pfam" id="PF14021">
    <property type="entry name" value="TNT"/>
    <property type="match status" value="1"/>
</dbReference>
<reference evidence="2 3" key="1">
    <citation type="submission" date="2018-01" db="EMBL/GenBank/DDBJ databases">
        <title>Whole genome analyses suggest that Burkholderia sensu lato contains two further novel genera in the rhizoxinica-symbiotica group Mycetohabitans gen. nov., and Trinickia gen. nov.: implications for the evolution of diazotrophy and nodulation in the Burkholderiaceae.</title>
        <authorList>
            <person name="Estrada-de los Santos P."/>
            <person name="Palmer M."/>
            <person name="Chavez-Ramirez B."/>
            <person name="Beukes C."/>
            <person name="Steenkamp E.T."/>
            <person name="Hirsch A.M."/>
            <person name="Manyaka P."/>
            <person name="Maluk M."/>
            <person name="Lafos M."/>
            <person name="Crook M."/>
            <person name="Gross E."/>
            <person name="Simon M.F."/>
            <person name="Bueno dos Reis Junior F."/>
            <person name="Poole P.S."/>
            <person name="Venter S.N."/>
            <person name="James E.K."/>
        </authorList>
    </citation>
    <scope>NUCLEOTIDE SEQUENCE [LARGE SCALE GENOMIC DNA]</scope>
    <source>
        <strain evidence="2 3">JPY 581</strain>
    </source>
</reference>
<sequence>MRSLPAGTASRPLTTYEVVQQIPGVMSGPAAPAFNQFGLGMQHQLPMTIQDYIEQGFIKIINQVIPSKP</sequence>
<dbReference type="GO" id="GO:0050135">
    <property type="term" value="F:NADP+ nucleosidase activity"/>
    <property type="evidence" value="ECO:0007669"/>
    <property type="project" value="InterPro"/>
</dbReference>
<dbReference type="InterPro" id="IPR025331">
    <property type="entry name" value="TNT"/>
</dbReference>
<gene>
    <name evidence="2" type="ORF">C0Z20_09005</name>
</gene>
<protein>
    <submittedName>
        <fullName evidence="2">DUF4237 domain-containing protein</fullName>
    </submittedName>
</protein>
<feature type="domain" description="TNT" evidence="1">
    <location>
        <begin position="2"/>
        <end position="59"/>
    </location>
</feature>
<organism evidence="2 3">
    <name type="scientific">Trinickia symbiotica</name>
    <dbReference type="NCBI Taxonomy" id="863227"/>
    <lineage>
        <taxon>Bacteria</taxon>
        <taxon>Pseudomonadati</taxon>
        <taxon>Pseudomonadota</taxon>
        <taxon>Betaproteobacteria</taxon>
        <taxon>Burkholderiales</taxon>
        <taxon>Burkholderiaceae</taxon>
        <taxon>Trinickia</taxon>
    </lineage>
</organism>
<dbReference type="OrthoDB" id="6636741at2"/>
<evidence type="ECO:0000259" key="1">
    <source>
        <dbReference type="Pfam" id="PF14021"/>
    </source>
</evidence>
<evidence type="ECO:0000313" key="2">
    <source>
        <dbReference type="EMBL" id="PMS37429.1"/>
    </source>
</evidence>
<name>A0A2N7X6P9_9BURK</name>
<dbReference type="EMBL" id="PNYC01000004">
    <property type="protein sequence ID" value="PMS37429.1"/>
    <property type="molecule type" value="Genomic_DNA"/>
</dbReference>
<keyword evidence="3" id="KW-1185">Reference proteome</keyword>
<comment type="caution">
    <text evidence="2">The sequence shown here is derived from an EMBL/GenBank/DDBJ whole genome shotgun (WGS) entry which is preliminary data.</text>
</comment>
<dbReference type="Proteomes" id="UP000235777">
    <property type="component" value="Unassembled WGS sequence"/>
</dbReference>
<accession>A0A2N7X6P9</accession>
<proteinExistence type="predicted"/>
<evidence type="ECO:0000313" key="3">
    <source>
        <dbReference type="Proteomes" id="UP000235777"/>
    </source>
</evidence>
<dbReference type="AlphaFoldDB" id="A0A2N7X6P9"/>